<evidence type="ECO:0000313" key="2">
    <source>
        <dbReference type="Proteomes" id="UP000054018"/>
    </source>
</evidence>
<organism evidence="1 2">
    <name type="scientific">Pisolithus microcarpus 441</name>
    <dbReference type="NCBI Taxonomy" id="765257"/>
    <lineage>
        <taxon>Eukaryota</taxon>
        <taxon>Fungi</taxon>
        <taxon>Dikarya</taxon>
        <taxon>Basidiomycota</taxon>
        <taxon>Agaricomycotina</taxon>
        <taxon>Agaricomycetes</taxon>
        <taxon>Agaricomycetidae</taxon>
        <taxon>Boletales</taxon>
        <taxon>Sclerodermatineae</taxon>
        <taxon>Pisolithaceae</taxon>
        <taxon>Pisolithus</taxon>
    </lineage>
</organism>
<dbReference type="AlphaFoldDB" id="A0A0C9Y723"/>
<keyword evidence="2" id="KW-1185">Reference proteome</keyword>
<dbReference type="EMBL" id="KN833764">
    <property type="protein sequence ID" value="KIK20450.1"/>
    <property type="molecule type" value="Genomic_DNA"/>
</dbReference>
<dbReference type="HOGENOM" id="CLU_977012_0_0_1"/>
<evidence type="ECO:0000313" key="1">
    <source>
        <dbReference type="EMBL" id="KIK20450.1"/>
    </source>
</evidence>
<protein>
    <submittedName>
        <fullName evidence="1">Uncharacterized protein</fullName>
    </submittedName>
</protein>
<sequence>MDTDHALGLSREYDTPRRYSIREFLCARTTQMQETIIACHLYYIPSRSSCYHEFLLVHTEGFVFIVERVPTNSGMRVVSSNGGAARDTITVVRAREHHEYWQSAGRDPVCRGTLRWHQSSPRLFDFVFIASIASTTFKRYNLYVRQCYFYARITLDAVATAFPSCSRQGSTSFSKGWFAMLGSYKLSQVQLLVDLHAIGCQAVAPAIETERRASRLVAPDFLHGLAVSIASFQRSLVRLMSLEPGADTAIRHGNHTSEGIPAAGRYVESHQVEDHWHEGALEVGASQPRWIG</sequence>
<name>A0A0C9Y723_9AGAM</name>
<accession>A0A0C9Y723</accession>
<reference evidence="2" key="2">
    <citation type="submission" date="2015-01" db="EMBL/GenBank/DDBJ databases">
        <title>Evolutionary Origins and Diversification of the Mycorrhizal Mutualists.</title>
        <authorList>
            <consortium name="DOE Joint Genome Institute"/>
            <consortium name="Mycorrhizal Genomics Consortium"/>
            <person name="Kohler A."/>
            <person name="Kuo A."/>
            <person name="Nagy L.G."/>
            <person name="Floudas D."/>
            <person name="Copeland A."/>
            <person name="Barry K.W."/>
            <person name="Cichocki N."/>
            <person name="Veneault-Fourrey C."/>
            <person name="LaButti K."/>
            <person name="Lindquist E.A."/>
            <person name="Lipzen A."/>
            <person name="Lundell T."/>
            <person name="Morin E."/>
            <person name="Murat C."/>
            <person name="Riley R."/>
            <person name="Ohm R."/>
            <person name="Sun H."/>
            <person name="Tunlid A."/>
            <person name="Henrissat B."/>
            <person name="Grigoriev I.V."/>
            <person name="Hibbett D.S."/>
            <person name="Martin F."/>
        </authorList>
    </citation>
    <scope>NUCLEOTIDE SEQUENCE [LARGE SCALE GENOMIC DNA]</scope>
    <source>
        <strain evidence="2">441</strain>
    </source>
</reference>
<gene>
    <name evidence="1" type="ORF">PISMIDRAFT_682267</name>
</gene>
<reference evidence="1 2" key="1">
    <citation type="submission" date="2014-04" db="EMBL/GenBank/DDBJ databases">
        <authorList>
            <consortium name="DOE Joint Genome Institute"/>
            <person name="Kuo A."/>
            <person name="Kohler A."/>
            <person name="Costa M.D."/>
            <person name="Nagy L.G."/>
            <person name="Floudas D."/>
            <person name="Copeland A."/>
            <person name="Barry K.W."/>
            <person name="Cichocki N."/>
            <person name="Veneault-Fourrey C."/>
            <person name="LaButti K."/>
            <person name="Lindquist E.A."/>
            <person name="Lipzen A."/>
            <person name="Lundell T."/>
            <person name="Morin E."/>
            <person name="Murat C."/>
            <person name="Sun H."/>
            <person name="Tunlid A."/>
            <person name="Henrissat B."/>
            <person name="Grigoriev I.V."/>
            <person name="Hibbett D.S."/>
            <person name="Martin F."/>
            <person name="Nordberg H.P."/>
            <person name="Cantor M.N."/>
            <person name="Hua S.X."/>
        </authorList>
    </citation>
    <scope>NUCLEOTIDE SEQUENCE [LARGE SCALE GENOMIC DNA]</scope>
    <source>
        <strain evidence="1 2">441</strain>
    </source>
</reference>
<dbReference type="Proteomes" id="UP000054018">
    <property type="component" value="Unassembled WGS sequence"/>
</dbReference>
<dbReference type="OrthoDB" id="2644365at2759"/>
<proteinExistence type="predicted"/>